<feature type="domain" description="Peptidase M20 dimerisation" evidence="4">
    <location>
        <begin position="176"/>
        <end position="285"/>
    </location>
</feature>
<keyword evidence="3" id="KW-0170">Cobalt</keyword>
<dbReference type="EMBL" id="CP041636">
    <property type="protein sequence ID" value="QDO99185.1"/>
    <property type="molecule type" value="Genomic_DNA"/>
</dbReference>
<dbReference type="InterPro" id="IPR010169">
    <property type="entry name" value="AcOrn-deacetyl"/>
</dbReference>
<keyword evidence="1" id="KW-0479">Metal-binding</keyword>
<dbReference type="KEGG" id="fer:FNB15_18735"/>
<dbReference type="AlphaFoldDB" id="A0A516H647"/>
<dbReference type="GO" id="GO:0046872">
    <property type="term" value="F:metal ion binding"/>
    <property type="evidence" value="ECO:0007669"/>
    <property type="project" value="UniProtKB-KW"/>
</dbReference>
<keyword evidence="2 5" id="KW-0378">Hydrolase</keyword>
<evidence type="ECO:0000256" key="1">
    <source>
        <dbReference type="ARBA" id="ARBA00022723"/>
    </source>
</evidence>
<accession>A0A516H647</accession>
<dbReference type="Pfam" id="PF07687">
    <property type="entry name" value="M20_dimer"/>
    <property type="match status" value="1"/>
</dbReference>
<dbReference type="PANTHER" id="PTHR43808">
    <property type="entry name" value="ACETYLORNITHINE DEACETYLASE"/>
    <property type="match status" value="1"/>
</dbReference>
<proteinExistence type="predicted"/>
<evidence type="ECO:0000313" key="6">
    <source>
        <dbReference type="Proteomes" id="UP000317496"/>
    </source>
</evidence>
<dbReference type="NCBIfam" id="NF005710">
    <property type="entry name" value="PRK07522.1"/>
    <property type="match status" value="1"/>
</dbReference>
<dbReference type="InterPro" id="IPR050072">
    <property type="entry name" value="Peptidase_M20A"/>
</dbReference>
<dbReference type="OrthoDB" id="9809784at2"/>
<dbReference type="Gene3D" id="3.30.70.360">
    <property type="match status" value="1"/>
</dbReference>
<dbReference type="SUPFAM" id="SSF55031">
    <property type="entry name" value="Bacterial exopeptidase dimerisation domain"/>
    <property type="match status" value="1"/>
</dbReference>
<dbReference type="NCBIfam" id="TIGR01892">
    <property type="entry name" value="AcOrn-deacetyl"/>
    <property type="match status" value="1"/>
</dbReference>
<keyword evidence="6" id="KW-1185">Reference proteome</keyword>
<evidence type="ECO:0000256" key="3">
    <source>
        <dbReference type="ARBA" id="ARBA00023285"/>
    </source>
</evidence>
<dbReference type="InterPro" id="IPR002933">
    <property type="entry name" value="Peptidase_M20"/>
</dbReference>
<dbReference type="CDD" id="cd03894">
    <property type="entry name" value="M20_ArgE"/>
    <property type="match status" value="1"/>
</dbReference>
<dbReference type="GO" id="GO:0008777">
    <property type="term" value="F:acetylornithine deacetylase activity"/>
    <property type="evidence" value="ECO:0007669"/>
    <property type="project" value="UniProtKB-EC"/>
</dbReference>
<evidence type="ECO:0000256" key="2">
    <source>
        <dbReference type="ARBA" id="ARBA00022801"/>
    </source>
</evidence>
<dbReference type="EC" id="3.5.1.16" evidence="5"/>
<dbReference type="Gene3D" id="3.40.630.10">
    <property type="entry name" value="Zn peptidases"/>
    <property type="match status" value="1"/>
</dbReference>
<dbReference type="Pfam" id="PF01546">
    <property type="entry name" value="Peptidase_M20"/>
    <property type="match status" value="1"/>
</dbReference>
<name>A0A516H647_9PROT</name>
<dbReference type="InterPro" id="IPR036264">
    <property type="entry name" value="Bact_exopeptidase_dim_dom"/>
</dbReference>
<evidence type="ECO:0000313" key="5">
    <source>
        <dbReference type="EMBL" id="QDO99185.1"/>
    </source>
</evidence>
<evidence type="ECO:0000259" key="4">
    <source>
        <dbReference type="Pfam" id="PF07687"/>
    </source>
</evidence>
<gene>
    <name evidence="5" type="primary">argE</name>
    <name evidence="5" type="ORF">FNB15_18735</name>
</gene>
<dbReference type="InterPro" id="IPR011650">
    <property type="entry name" value="Peptidase_M20_dimer"/>
</dbReference>
<dbReference type="RefSeq" id="WP_144258181.1">
    <property type="nucleotide sequence ID" value="NZ_CP041636.1"/>
</dbReference>
<dbReference type="SUPFAM" id="SSF53187">
    <property type="entry name" value="Zn-dependent exopeptidases"/>
    <property type="match status" value="1"/>
</dbReference>
<reference evidence="5 6" key="1">
    <citation type="submission" date="2019-07" db="EMBL/GenBank/DDBJ databases">
        <title>Genome sequencing for Ferrovibrio sp. K5.</title>
        <authorList>
            <person name="Park S.-J."/>
        </authorList>
    </citation>
    <scope>NUCLEOTIDE SEQUENCE [LARGE SCALE GENOMIC DNA]</scope>
    <source>
        <strain evidence="5 6">K5</strain>
    </source>
</reference>
<protein>
    <submittedName>
        <fullName evidence="5">Acetylornithine deacetylase</fullName>
        <ecNumber evidence="5">3.5.1.16</ecNumber>
    </submittedName>
</protein>
<dbReference type="GO" id="GO:0006526">
    <property type="term" value="P:L-arginine biosynthetic process"/>
    <property type="evidence" value="ECO:0007669"/>
    <property type="project" value="InterPro"/>
</dbReference>
<dbReference type="PANTHER" id="PTHR43808:SF31">
    <property type="entry name" value="N-ACETYL-L-CITRULLINE DEACETYLASE"/>
    <property type="match status" value="1"/>
</dbReference>
<organism evidence="5 6">
    <name type="scientific">Ferrovibrio terrae</name>
    <dbReference type="NCBI Taxonomy" id="2594003"/>
    <lineage>
        <taxon>Bacteria</taxon>
        <taxon>Pseudomonadati</taxon>
        <taxon>Pseudomonadota</taxon>
        <taxon>Alphaproteobacteria</taxon>
        <taxon>Rhodospirillales</taxon>
        <taxon>Rhodospirillaceae</taxon>
        <taxon>Ferrovibrio</taxon>
    </lineage>
</organism>
<dbReference type="Proteomes" id="UP000317496">
    <property type="component" value="Chromosome"/>
</dbReference>
<sequence length="393" mass="42740">MTKPSPEALAMVKQLIEMPTVSRDSNLDLIHWVRDHLKSLGVDATLVHDATGKKANLYATLGPQDKPGIVLSGHTDVVPIDGQDWDTDPFKVIEKDGKLYGRGTSDMKSFVAVALSYAPKFLAQKLETPIHYAFTYDEEVGCLGAKRLIEVLRDLPVKPKACIVGEPTEMQVIAQHKGKKSWRVDVRGFECHSSLTHQGANAVEAAAELIAFIKGLARKKRDNGPFDAEFAPPYTSLHTGTVNGGTALNIVPKDCSFLWEIRYLPQDDVDALYAEVVAYAKNKLEPELKAVDPACGFTFTQISEFPGLSTDDRAGVVELAKALTGANRVQKVAFGTEAGLFSELGIPTIVCGPGNIEQAHKPNEFIELSQIGLCEAFMERLLQRVKTGGALPA</sequence>